<dbReference type="PANTHER" id="PTHR34562:SF8">
    <property type="entry name" value="WPP DOMAIN-INTERACTING PROTEIN 1"/>
    <property type="match status" value="1"/>
</dbReference>
<feature type="compositionally biased region" description="Basic residues" evidence="2">
    <location>
        <begin position="68"/>
        <end position="78"/>
    </location>
</feature>
<keyword evidence="3" id="KW-1133">Transmembrane helix</keyword>
<feature type="compositionally biased region" description="Polar residues" evidence="2">
    <location>
        <begin position="99"/>
        <end position="109"/>
    </location>
</feature>
<feature type="coiled-coil region" evidence="1">
    <location>
        <begin position="455"/>
        <end position="489"/>
    </location>
</feature>
<gene>
    <name evidence="4" type="ORF">LLUT_LOCUS9515</name>
</gene>
<feature type="compositionally biased region" description="Basic and acidic residues" evidence="2">
    <location>
        <begin position="1"/>
        <end position="25"/>
    </location>
</feature>
<feature type="coiled-coil region" evidence="1">
    <location>
        <begin position="376"/>
        <end position="430"/>
    </location>
</feature>
<dbReference type="Proteomes" id="UP001497480">
    <property type="component" value="Unassembled WGS sequence"/>
</dbReference>
<evidence type="ECO:0000256" key="1">
    <source>
        <dbReference type="SAM" id="Coils"/>
    </source>
</evidence>
<evidence type="ECO:0000256" key="2">
    <source>
        <dbReference type="SAM" id="MobiDB-lite"/>
    </source>
</evidence>
<accession>A0AAV1WGG8</accession>
<keyword evidence="5" id="KW-1185">Reference proteome</keyword>
<evidence type="ECO:0008006" key="6">
    <source>
        <dbReference type="Google" id="ProtNLM"/>
    </source>
</evidence>
<feature type="transmembrane region" description="Helical" evidence="3">
    <location>
        <begin position="509"/>
        <end position="527"/>
    </location>
</feature>
<evidence type="ECO:0000313" key="5">
    <source>
        <dbReference type="Proteomes" id="UP001497480"/>
    </source>
</evidence>
<evidence type="ECO:0000256" key="3">
    <source>
        <dbReference type="SAM" id="Phobius"/>
    </source>
</evidence>
<proteinExistence type="predicted"/>
<feature type="region of interest" description="Disordered" evidence="2">
    <location>
        <begin position="1"/>
        <end position="128"/>
    </location>
</feature>
<feature type="region of interest" description="Disordered" evidence="2">
    <location>
        <begin position="141"/>
        <end position="297"/>
    </location>
</feature>
<organism evidence="4 5">
    <name type="scientific">Lupinus luteus</name>
    <name type="common">European yellow lupine</name>
    <dbReference type="NCBI Taxonomy" id="3873"/>
    <lineage>
        <taxon>Eukaryota</taxon>
        <taxon>Viridiplantae</taxon>
        <taxon>Streptophyta</taxon>
        <taxon>Embryophyta</taxon>
        <taxon>Tracheophyta</taxon>
        <taxon>Spermatophyta</taxon>
        <taxon>Magnoliopsida</taxon>
        <taxon>eudicotyledons</taxon>
        <taxon>Gunneridae</taxon>
        <taxon>Pentapetalae</taxon>
        <taxon>rosids</taxon>
        <taxon>fabids</taxon>
        <taxon>Fabales</taxon>
        <taxon>Fabaceae</taxon>
        <taxon>Papilionoideae</taxon>
        <taxon>50 kb inversion clade</taxon>
        <taxon>genistoids sensu lato</taxon>
        <taxon>core genistoids</taxon>
        <taxon>Genisteae</taxon>
        <taxon>Lupinus</taxon>
    </lineage>
</organism>
<protein>
    <recommendedName>
        <fullName evidence="6">WPP domain-interacting protein 1</fullName>
    </recommendedName>
</protein>
<reference evidence="4 5" key="1">
    <citation type="submission" date="2024-03" db="EMBL/GenBank/DDBJ databases">
        <authorList>
            <person name="Martinez-Hernandez J."/>
        </authorList>
    </citation>
    <scope>NUCLEOTIDE SEQUENCE [LARGE SCALE GENOMIC DNA]</scope>
</reference>
<comment type="caution">
    <text evidence="4">The sequence shown here is derived from an EMBL/GenBank/DDBJ whole genome shotgun (WGS) entry which is preliminary data.</text>
</comment>
<keyword evidence="1" id="KW-0175">Coiled coil</keyword>
<feature type="compositionally biased region" description="Polar residues" evidence="2">
    <location>
        <begin position="55"/>
        <end position="65"/>
    </location>
</feature>
<keyword evidence="3" id="KW-0812">Transmembrane</keyword>
<dbReference type="PANTHER" id="PTHR34562">
    <property type="entry name" value="WPP DOMAIN-INTERACTING PROTEIN 2"/>
    <property type="match status" value="1"/>
</dbReference>
<dbReference type="EMBL" id="CAXHTB010000006">
    <property type="protein sequence ID" value="CAL0308455.1"/>
    <property type="molecule type" value="Genomic_DNA"/>
</dbReference>
<dbReference type="InterPro" id="IPR044696">
    <property type="entry name" value="WIP1/2/3"/>
</dbReference>
<keyword evidence="3" id="KW-0472">Membrane</keyword>
<dbReference type="AlphaFoldDB" id="A0AAV1WGG8"/>
<name>A0AAV1WGG8_LUPLU</name>
<feature type="compositionally biased region" description="Basic and acidic residues" evidence="2">
    <location>
        <begin position="147"/>
        <end position="159"/>
    </location>
</feature>
<feature type="compositionally biased region" description="Low complexity" evidence="2">
    <location>
        <begin position="218"/>
        <end position="229"/>
    </location>
</feature>
<evidence type="ECO:0000313" key="4">
    <source>
        <dbReference type="EMBL" id="CAL0308455.1"/>
    </source>
</evidence>
<feature type="compositionally biased region" description="Polar residues" evidence="2">
    <location>
        <begin position="177"/>
        <end position="197"/>
    </location>
</feature>
<sequence>MDLRVQESEEENEVNHHSNENKTNDDAYFGNDDFGNELDANTPKLDHIDEMGSEESVNSKGTSTKGVGLKKWRRIRRSVVKDSNSGADSGKMLKRGLSGNANLSESQTFRGDVKEKGEEGSSNIFGNVDFSDGYAICGSSSGSTKAVRIDFDNSEDRSSKSSTGTCQPRLRPEKSHSNNVSLKNFGNSDQWVQQSKGQVEFSKNPGGGERVKMEKESSLSSTESDSRSSNFKEGISAVTSNRNRRGRSNVYDGNIGVQVHTNEHLTEGVEAGYGNEKVGEDEDLAEERSENSQSSAVGDSLIESIRRLQAVQEALEEEVMKFREIGVEIVSPDDDSAKCSHISAGNGAVDPGFHNSCLSGQASADKTASSSSEFQALSLTQNVNILENKLEELQGLLVLKDSRIAELEKCKEVKSELEGLFRQKIEAEVEYLAIMKAMKNLKVGADYQLTLLEEQEKLSENQAQVLNRVAEAESRASALKKKTEELEKYSDESKIVKNPFELQKGVCMVTLYFLVKLMFLILFFLLFMSQSSLNSGVDVPT</sequence>